<comment type="caution">
    <text evidence="2">The sequence shown here is derived from an EMBL/GenBank/DDBJ whole genome shotgun (WGS) entry which is preliminary data.</text>
</comment>
<reference evidence="4 5" key="1">
    <citation type="submission" date="2021-03" db="EMBL/GenBank/DDBJ databases">
        <title>Pseudidiomarina terrestris, a new bacterium isolated from saline soil.</title>
        <authorList>
            <person name="Galisteo C."/>
            <person name="De La Haba R."/>
            <person name="Sanchez-Porro C."/>
            <person name="Ventosa A."/>
        </authorList>
    </citation>
    <scope>NUCLEOTIDE SEQUENCE [LARGE SCALE GENOMIC DNA]</scope>
    <source>
        <strain evidence="2 5">1APP75-32.1</strain>
        <strain evidence="4">1APR75-15</strain>
        <strain evidence="3">1ASR75-15</strain>
    </source>
</reference>
<name>A0AAW7R1E7_9GAMM</name>
<dbReference type="PROSITE" id="PS51257">
    <property type="entry name" value="PROKAR_LIPOPROTEIN"/>
    <property type="match status" value="1"/>
</dbReference>
<feature type="signal peptide" evidence="1">
    <location>
        <begin position="1"/>
        <end position="20"/>
    </location>
</feature>
<evidence type="ECO:0000313" key="2">
    <source>
        <dbReference type="EMBL" id="MDN7124772.1"/>
    </source>
</evidence>
<dbReference type="NCBIfam" id="NF047637">
    <property type="entry name" value="lipo_CC0125"/>
    <property type="match status" value="1"/>
</dbReference>
<accession>A0AAW7R1E7</accession>
<proteinExistence type="predicted"/>
<dbReference type="Proteomes" id="UP001169491">
    <property type="component" value="Unassembled WGS sequence"/>
</dbReference>
<evidence type="ECO:0000313" key="4">
    <source>
        <dbReference type="Proteomes" id="UP001169491"/>
    </source>
</evidence>
<evidence type="ECO:0000313" key="3">
    <source>
        <dbReference type="EMBL" id="MDN7129754.1"/>
    </source>
</evidence>
<dbReference type="Proteomes" id="UP001169492">
    <property type="component" value="Unassembled WGS sequence"/>
</dbReference>
<dbReference type="EMBL" id="JAGGJB010000004">
    <property type="protein sequence ID" value="MDN7124772.1"/>
    <property type="molecule type" value="Genomic_DNA"/>
</dbReference>
<keyword evidence="4" id="KW-1185">Reference proteome</keyword>
<keyword evidence="1" id="KW-0732">Signal</keyword>
<dbReference type="EMBL" id="JAGGJC010000002">
    <property type="protein sequence ID" value="MDN7129754.1"/>
    <property type="molecule type" value="Genomic_DNA"/>
</dbReference>
<organism evidence="2 5">
    <name type="scientific">Pseudidiomarina terrestris</name>
    <dbReference type="NCBI Taxonomy" id="2820060"/>
    <lineage>
        <taxon>Bacteria</taxon>
        <taxon>Pseudomonadati</taxon>
        <taxon>Pseudomonadota</taxon>
        <taxon>Gammaproteobacteria</taxon>
        <taxon>Alteromonadales</taxon>
        <taxon>Idiomarinaceae</taxon>
        <taxon>Pseudidiomarina</taxon>
    </lineage>
</organism>
<protein>
    <submittedName>
        <fullName evidence="2">Uncharacterized protein</fullName>
    </submittedName>
</protein>
<feature type="chain" id="PRO_5043801574" evidence="1">
    <location>
        <begin position="21"/>
        <end position="139"/>
    </location>
</feature>
<gene>
    <name evidence="2" type="ORF">J6I90_07755</name>
    <name evidence="3" type="ORF">J6I92_07700</name>
</gene>
<dbReference type="RefSeq" id="WP_301774605.1">
    <property type="nucleotide sequence ID" value="NZ_JAGGJB010000004.1"/>
</dbReference>
<evidence type="ECO:0000256" key="1">
    <source>
        <dbReference type="SAM" id="SignalP"/>
    </source>
</evidence>
<sequence length="139" mass="15464">MNAAKLVLLLSSSLLLLACAAQNFHGLTKMKQVDYQQQHVSQRQFLLSVTSPDERLSRQALLLRAAELTEQLTYDWFVVRPERSQQSTAAANPVVLQTRVILGVGIRPASACSFHPEQIFNAAKFGWSANELSKDSCFT</sequence>
<dbReference type="AlphaFoldDB" id="A0AAW7R1E7"/>
<evidence type="ECO:0000313" key="5">
    <source>
        <dbReference type="Proteomes" id="UP001169492"/>
    </source>
</evidence>